<comment type="caution">
    <text evidence="8">The sequence shown here is derived from an EMBL/GenBank/DDBJ whole genome shotgun (WGS) entry which is preliminary data.</text>
</comment>
<evidence type="ECO:0000256" key="7">
    <source>
        <dbReference type="PROSITE-ProRule" id="PRU01016"/>
    </source>
</evidence>
<accession>A0A640W995</accession>
<evidence type="ECO:0000313" key="8">
    <source>
        <dbReference type="EMBL" id="KAA0015512.1"/>
    </source>
</evidence>
<dbReference type="Gene3D" id="3.90.120.10">
    <property type="entry name" value="DNA Methylase, subunit A, domain 2"/>
    <property type="match status" value="1"/>
</dbReference>
<dbReference type="GO" id="GO:0009307">
    <property type="term" value="P:DNA restriction-modification system"/>
    <property type="evidence" value="ECO:0007669"/>
    <property type="project" value="UniProtKB-KW"/>
</dbReference>
<keyword evidence="4 7" id="KW-0949">S-adenosyl-L-methionine</keyword>
<gene>
    <name evidence="8" type="ORF">F0A16_20530</name>
</gene>
<dbReference type="GO" id="GO:0044027">
    <property type="term" value="P:negative regulation of gene expression via chromosomal CpG island methylation"/>
    <property type="evidence" value="ECO:0007669"/>
    <property type="project" value="TreeGrafter"/>
</dbReference>
<reference evidence="8 9" key="1">
    <citation type="submission" date="2019-08" db="EMBL/GenBank/DDBJ databases">
        <title>Bioinformatics analysis of the strain L3 and L5.</title>
        <authorList>
            <person name="Li X."/>
        </authorList>
    </citation>
    <scope>NUCLEOTIDE SEQUENCE [LARGE SCALE GENOMIC DNA]</scope>
    <source>
        <strain evidence="8 9">L3</strain>
    </source>
</reference>
<dbReference type="AlphaFoldDB" id="A0A640W995"/>
<evidence type="ECO:0000256" key="4">
    <source>
        <dbReference type="ARBA" id="ARBA00022691"/>
    </source>
</evidence>
<dbReference type="Gene3D" id="3.40.50.150">
    <property type="entry name" value="Vaccinia Virus protein VP39"/>
    <property type="match status" value="1"/>
</dbReference>
<dbReference type="PROSITE" id="PS51679">
    <property type="entry name" value="SAM_MT_C5"/>
    <property type="match status" value="1"/>
</dbReference>
<evidence type="ECO:0000256" key="6">
    <source>
        <dbReference type="ARBA" id="ARBA00047422"/>
    </source>
</evidence>
<dbReference type="Pfam" id="PF00145">
    <property type="entry name" value="DNA_methylase"/>
    <property type="match status" value="2"/>
</dbReference>
<dbReference type="GO" id="GO:0003886">
    <property type="term" value="F:DNA (cytosine-5-)-methyltransferase activity"/>
    <property type="evidence" value="ECO:0007669"/>
    <property type="project" value="UniProtKB-EC"/>
</dbReference>
<dbReference type="InterPro" id="IPR001525">
    <property type="entry name" value="C5_MeTfrase"/>
</dbReference>
<dbReference type="SUPFAM" id="SSF53335">
    <property type="entry name" value="S-adenosyl-L-methionine-dependent methyltransferases"/>
    <property type="match status" value="1"/>
</dbReference>
<evidence type="ECO:0000256" key="5">
    <source>
        <dbReference type="ARBA" id="ARBA00022747"/>
    </source>
</evidence>
<proteinExistence type="inferred from homology"/>
<dbReference type="PRINTS" id="PR00105">
    <property type="entry name" value="C5METTRFRASE"/>
</dbReference>
<comment type="catalytic activity">
    <reaction evidence="6">
        <text>a 2'-deoxycytidine in DNA + S-adenosyl-L-methionine = a 5-methyl-2'-deoxycytidine in DNA + S-adenosyl-L-homocysteine + H(+)</text>
        <dbReference type="Rhea" id="RHEA:13681"/>
        <dbReference type="Rhea" id="RHEA-COMP:11369"/>
        <dbReference type="Rhea" id="RHEA-COMP:11370"/>
        <dbReference type="ChEBI" id="CHEBI:15378"/>
        <dbReference type="ChEBI" id="CHEBI:57856"/>
        <dbReference type="ChEBI" id="CHEBI:59789"/>
        <dbReference type="ChEBI" id="CHEBI:85452"/>
        <dbReference type="ChEBI" id="CHEBI:85454"/>
        <dbReference type="EC" id="2.1.1.37"/>
    </reaction>
</comment>
<dbReference type="EC" id="2.1.1.37" evidence="1"/>
<name>A0A640W995_9GAMM</name>
<evidence type="ECO:0000313" key="9">
    <source>
        <dbReference type="Proteomes" id="UP000466024"/>
    </source>
</evidence>
<comment type="similarity">
    <text evidence="7">Belongs to the class I-like SAM-binding methyltransferase superfamily. C5-methyltransferase family.</text>
</comment>
<dbReference type="PANTHER" id="PTHR10629">
    <property type="entry name" value="CYTOSINE-SPECIFIC METHYLTRANSFERASE"/>
    <property type="match status" value="1"/>
</dbReference>
<protein>
    <recommendedName>
        <fullName evidence="1">DNA (cytosine-5-)-methyltransferase</fullName>
        <ecNumber evidence="1">2.1.1.37</ecNumber>
    </recommendedName>
</protein>
<dbReference type="GO" id="GO:0032259">
    <property type="term" value="P:methylation"/>
    <property type="evidence" value="ECO:0007669"/>
    <property type="project" value="UniProtKB-KW"/>
</dbReference>
<keyword evidence="9" id="KW-1185">Reference proteome</keyword>
<keyword evidence="3 7" id="KW-0808">Transferase</keyword>
<sequence>MTNLNLFLGHELVVDNFAGGGGATEGIEQALGRPVDLAINHDAAAIATHTANHPRSRHAVADVWDINPDEATNGQPVGLCWFSPDCRHHSKAKGGRPVSKSVRGLAWVSVRWAARVKPRVIILENVEEFLDWGPLIKNDKGQLVPDPARKGQTFRGFVRALKRHGYNVDWRILRACDYGTPTIRKRLFLIARRDGLPITWPKPTHGDPKSPAVQRGKMPAYRTAAECIDWSIPCPSIFGRKKELAENTMKRIAKGVMRYVIESGDPFIVPIANYGAGAVHAHDSREPLRTVTAWPKGGSFAVVAPSITKFRSGAVGHRVDEPMHTVTANANVNRPGTNPGGAAPIGVVSAHLTAMAQNVIGSDPRDPMQTVLAGATRHGLVSATMVQSGYGERPGQAPRTLDLQKPLGTVVAGGCKHALVSAFLAKHFTGVVGDSLTNPVPTITATDHNALVAASMVNLKGSERGGRDVREPMPTVCAGGTHAAAVAAFLAPYYGSGSGETGRDLNTPSPTITTKDRFQLVTVTIDGEQYVITDIGMRMLQPHELAAAQGFPDHYRFGEIDGKPVPKHTQVRLIGNSVCPPLARALVEANFTHESQFMPVPASAA</sequence>
<dbReference type="GO" id="GO:0003677">
    <property type="term" value="F:DNA binding"/>
    <property type="evidence" value="ECO:0007669"/>
    <property type="project" value="TreeGrafter"/>
</dbReference>
<feature type="active site" evidence="7">
    <location>
        <position position="86"/>
    </location>
</feature>
<keyword evidence="2 7" id="KW-0489">Methyltransferase</keyword>
<dbReference type="Proteomes" id="UP000466024">
    <property type="component" value="Unassembled WGS sequence"/>
</dbReference>
<dbReference type="InterPro" id="IPR050390">
    <property type="entry name" value="C5-Methyltransferase"/>
</dbReference>
<dbReference type="InterPro" id="IPR029063">
    <property type="entry name" value="SAM-dependent_MTases_sf"/>
</dbReference>
<organism evidence="8 9">
    <name type="scientific">Salinicola corii</name>
    <dbReference type="NCBI Taxonomy" id="2606937"/>
    <lineage>
        <taxon>Bacteria</taxon>
        <taxon>Pseudomonadati</taxon>
        <taxon>Pseudomonadota</taxon>
        <taxon>Gammaproteobacteria</taxon>
        <taxon>Oceanospirillales</taxon>
        <taxon>Halomonadaceae</taxon>
        <taxon>Salinicola</taxon>
    </lineage>
</organism>
<evidence type="ECO:0000256" key="2">
    <source>
        <dbReference type="ARBA" id="ARBA00022603"/>
    </source>
</evidence>
<dbReference type="EMBL" id="VTPX01000021">
    <property type="protein sequence ID" value="KAA0015512.1"/>
    <property type="molecule type" value="Genomic_DNA"/>
</dbReference>
<keyword evidence="5" id="KW-0680">Restriction system</keyword>
<evidence type="ECO:0000256" key="3">
    <source>
        <dbReference type="ARBA" id="ARBA00022679"/>
    </source>
</evidence>
<evidence type="ECO:0000256" key="1">
    <source>
        <dbReference type="ARBA" id="ARBA00011975"/>
    </source>
</evidence>
<dbReference type="PANTHER" id="PTHR10629:SF52">
    <property type="entry name" value="DNA (CYTOSINE-5)-METHYLTRANSFERASE 1"/>
    <property type="match status" value="1"/>
</dbReference>